<dbReference type="GO" id="GO:0009279">
    <property type="term" value="C:cell outer membrane"/>
    <property type="evidence" value="ECO:0007669"/>
    <property type="project" value="UniProtKB-SubCell"/>
</dbReference>
<evidence type="ECO:0000259" key="7">
    <source>
        <dbReference type="Pfam" id="PF13505"/>
    </source>
</evidence>
<sequence length="246" mass="26325">MKRVLTTGAATAALGLCLAVGGVAVPRASAADLPAYVPPPPAPVWSWTGPYAGLHVGAIDGDIDDDLSIVEIDEVIETGADSMDPNGIMGGLQAGYNFQFDSIVLGVEGDISFGDVDDVIYPALFGPSARIESQIDWMATIRARVGWAWDRTLFYATGGMAFTDLKIKVDDDLAGFNDSDKNSYFGWTVGGGVEHAVSDSISLKAEYLYADFGKESYSFSDTQFPDVEGDVKLTTHTFRVGVNWLF</sequence>
<feature type="chain" id="PRO_5032455958" evidence="6">
    <location>
        <begin position="31"/>
        <end position="246"/>
    </location>
</feature>
<evidence type="ECO:0000256" key="5">
    <source>
        <dbReference type="ARBA" id="ARBA00038306"/>
    </source>
</evidence>
<keyword evidence="2 6" id="KW-0732">Signal</keyword>
<evidence type="ECO:0000313" key="9">
    <source>
        <dbReference type="Proteomes" id="UP000593594"/>
    </source>
</evidence>
<evidence type="ECO:0000256" key="1">
    <source>
        <dbReference type="ARBA" id="ARBA00004442"/>
    </source>
</evidence>
<gene>
    <name evidence="8" type="ORF">HW532_06840</name>
</gene>
<evidence type="ECO:0000256" key="4">
    <source>
        <dbReference type="ARBA" id="ARBA00023237"/>
    </source>
</evidence>
<reference evidence="8 9" key="1">
    <citation type="submission" date="2020-06" db="EMBL/GenBank/DDBJ databases">
        <title>Genome sequence of 2 isolates from Red Sea Mangroves.</title>
        <authorList>
            <person name="Sefrji F."/>
            <person name="Michoud G."/>
            <person name="Merlino G."/>
            <person name="Daffonchio D."/>
        </authorList>
    </citation>
    <scope>NUCLEOTIDE SEQUENCE [LARGE SCALE GENOMIC DNA]</scope>
    <source>
        <strain evidence="8 9">R1DC25</strain>
    </source>
</reference>
<dbReference type="PANTHER" id="PTHR34001:SF3">
    <property type="entry name" value="BLL7405 PROTEIN"/>
    <property type="match status" value="1"/>
</dbReference>
<dbReference type="Pfam" id="PF13505">
    <property type="entry name" value="OMP_b-brl"/>
    <property type="match status" value="1"/>
</dbReference>
<comment type="subcellular location">
    <subcellularLocation>
        <location evidence="1">Cell outer membrane</location>
    </subcellularLocation>
</comment>
<keyword evidence="3" id="KW-0472">Membrane</keyword>
<dbReference type="InterPro" id="IPR051692">
    <property type="entry name" value="OMP-like"/>
</dbReference>
<evidence type="ECO:0000256" key="2">
    <source>
        <dbReference type="ARBA" id="ARBA00022729"/>
    </source>
</evidence>
<evidence type="ECO:0000256" key="3">
    <source>
        <dbReference type="ARBA" id="ARBA00023136"/>
    </source>
</evidence>
<dbReference type="EMBL" id="CP058214">
    <property type="protein sequence ID" value="QPC42448.1"/>
    <property type="molecule type" value="Genomic_DNA"/>
</dbReference>
<dbReference type="RefSeq" id="WP_213163680.1">
    <property type="nucleotide sequence ID" value="NZ_CP058214.1"/>
</dbReference>
<proteinExistence type="inferred from homology"/>
<keyword evidence="9" id="KW-1185">Reference proteome</keyword>
<name>A0A7S8HBQ6_9HYPH</name>
<feature type="signal peptide" evidence="6">
    <location>
        <begin position="1"/>
        <end position="30"/>
    </location>
</feature>
<evidence type="ECO:0000256" key="6">
    <source>
        <dbReference type="SAM" id="SignalP"/>
    </source>
</evidence>
<organism evidence="8 9">
    <name type="scientific">Kaustia mangrovi</name>
    <dbReference type="NCBI Taxonomy" id="2593653"/>
    <lineage>
        <taxon>Bacteria</taxon>
        <taxon>Pseudomonadati</taxon>
        <taxon>Pseudomonadota</taxon>
        <taxon>Alphaproteobacteria</taxon>
        <taxon>Hyphomicrobiales</taxon>
        <taxon>Parvibaculaceae</taxon>
        <taxon>Kaustia</taxon>
    </lineage>
</organism>
<dbReference type="PANTHER" id="PTHR34001">
    <property type="entry name" value="BLL7405 PROTEIN"/>
    <property type="match status" value="1"/>
</dbReference>
<dbReference type="InterPro" id="IPR027385">
    <property type="entry name" value="Beta-barrel_OMP"/>
</dbReference>
<keyword evidence="4" id="KW-0998">Cell outer membrane</keyword>
<dbReference type="SUPFAM" id="SSF56925">
    <property type="entry name" value="OMPA-like"/>
    <property type="match status" value="1"/>
</dbReference>
<feature type="domain" description="Outer membrane protein beta-barrel" evidence="7">
    <location>
        <begin position="17"/>
        <end position="246"/>
    </location>
</feature>
<evidence type="ECO:0000313" key="8">
    <source>
        <dbReference type="EMBL" id="QPC42448.1"/>
    </source>
</evidence>
<dbReference type="AlphaFoldDB" id="A0A7S8HBQ6"/>
<protein>
    <submittedName>
        <fullName evidence="8">Porin family protein</fullName>
    </submittedName>
</protein>
<accession>A0A7S8HBQ6</accession>
<dbReference type="InterPro" id="IPR011250">
    <property type="entry name" value="OMP/PagP_B-barrel"/>
</dbReference>
<comment type="similarity">
    <text evidence="5">Belongs to the Omp25/RopB family.</text>
</comment>
<dbReference type="Proteomes" id="UP000593594">
    <property type="component" value="Chromosome"/>
</dbReference>
<dbReference type="KEGG" id="kmn:HW532_06840"/>
<dbReference type="Gene3D" id="2.40.160.20">
    <property type="match status" value="1"/>
</dbReference>